<evidence type="ECO:0000313" key="1">
    <source>
        <dbReference type="EMBL" id="GAA1952913.1"/>
    </source>
</evidence>
<dbReference type="Proteomes" id="UP001501116">
    <property type="component" value="Unassembled WGS sequence"/>
</dbReference>
<keyword evidence="2" id="KW-1185">Reference proteome</keyword>
<organism evidence="1 2">
    <name type="scientific">Amycolatopsis minnesotensis</name>
    <dbReference type="NCBI Taxonomy" id="337894"/>
    <lineage>
        <taxon>Bacteria</taxon>
        <taxon>Bacillati</taxon>
        <taxon>Actinomycetota</taxon>
        <taxon>Actinomycetes</taxon>
        <taxon>Pseudonocardiales</taxon>
        <taxon>Pseudonocardiaceae</taxon>
        <taxon>Amycolatopsis</taxon>
    </lineage>
</organism>
<comment type="caution">
    <text evidence="1">The sequence shown here is derived from an EMBL/GenBank/DDBJ whole genome shotgun (WGS) entry which is preliminary data.</text>
</comment>
<sequence>MSYPAYRRGTFALVDGVLHEASYGPGADLVRLNSRQAGNPDPALYDWDDAEAQWLGTVPADRCSRVFSVDVYASYRGHSVLVGTINDAGSAHIMYAEWDGLWATGNGFIQENKYEYYKNVAVTELRDYYEKQGDLLFTRWRDETFAGTGQRRPRPVAVQERPRTGLLATLSEVEYQADAYPHEGYIGLSVAGKRNPDPERFTWDSARERWSARVPVADCTRLAEVTTRAEYRGRPCQVRSIAADGAVVLEHLAKEAKAAEDEFEPDSDGAWTKSVHVFDIARYHEHHVDLLFDEWSRSLG</sequence>
<accession>A0ABP5BUT6</accession>
<name>A0ABP5BUT6_9PSEU</name>
<reference evidence="2" key="1">
    <citation type="journal article" date="2019" name="Int. J. Syst. Evol. Microbiol.">
        <title>The Global Catalogue of Microorganisms (GCM) 10K type strain sequencing project: providing services to taxonomists for standard genome sequencing and annotation.</title>
        <authorList>
            <consortium name="The Broad Institute Genomics Platform"/>
            <consortium name="The Broad Institute Genome Sequencing Center for Infectious Disease"/>
            <person name="Wu L."/>
            <person name="Ma J."/>
        </authorList>
    </citation>
    <scope>NUCLEOTIDE SEQUENCE [LARGE SCALE GENOMIC DNA]</scope>
    <source>
        <strain evidence="2">JCM 14545</strain>
    </source>
</reference>
<gene>
    <name evidence="1" type="ORF">GCM10009754_22550</name>
</gene>
<proteinExistence type="predicted"/>
<evidence type="ECO:0000313" key="2">
    <source>
        <dbReference type="Proteomes" id="UP001501116"/>
    </source>
</evidence>
<protein>
    <submittedName>
        <fullName evidence="1">Uncharacterized protein</fullName>
    </submittedName>
</protein>
<dbReference type="EMBL" id="BAAANN010000007">
    <property type="protein sequence ID" value="GAA1952913.1"/>
    <property type="molecule type" value="Genomic_DNA"/>
</dbReference>
<dbReference type="RefSeq" id="WP_344416468.1">
    <property type="nucleotide sequence ID" value="NZ_BAAANN010000007.1"/>
</dbReference>